<dbReference type="GO" id="GO:0051301">
    <property type="term" value="P:cell division"/>
    <property type="evidence" value="ECO:0007669"/>
    <property type="project" value="UniProtKB-KW"/>
</dbReference>
<evidence type="ECO:0000256" key="5">
    <source>
        <dbReference type="ARBA" id="ARBA00022692"/>
    </source>
</evidence>
<dbReference type="AlphaFoldDB" id="A0A173ZA96"/>
<evidence type="ECO:0000256" key="7">
    <source>
        <dbReference type="ARBA" id="ARBA00022829"/>
    </source>
</evidence>
<keyword evidence="20" id="KW-1185">Reference proteome</keyword>
<evidence type="ECO:0000256" key="9">
    <source>
        <dbReference type="ARBA" id="ARBA00022989"/>
    </source>
</evidence>
<dbReference type="OrthoDB" id="9807790at2"/>
<keyword evidence="7" id="KW-0159">Chromosome partition</keyword>
<evidence type="ECO:0000256" key="2">
    <source>
        <dbReference type="ARBA" id="ARBA00006474"/>
    </source>
</evidence>
<dbReference type="SUPFAM" id="SSF52540">
    <property type="entry name" value="P-loop containing nucleoside triphosphate hydrolases"/>
    <property type="match status" value="1"/>
</dbReference>
<reference evidence="19 20" key="1">
    <citation type="submission" date="2015-09" db="EMBL/GenBank/DDBJ databases">
        <authorList>
            <consortium name="Pathogen Informatics"/>
        </authorList>
    </citation>
    <scope>NUCLEOTIDE SEQUENCE [LARGE SCALE GENOMIC DNA]</scope>
    <source>
        <strain evidence="19 20">2789STDY5608828</strain>
    </source>
</reference>
<evidence type="ECO:0000313" key="19">
    <source>
        <dbReference type="EMBL" id="CUN72569.1"/>
    </source>
</evidence>
<dbReference type="SUPFAM" id="SSF46785">
    <property type="entry name" value="Winged helix' DNA-binding domain"/>
    <property type="match status" value="1"/>
</dbReference>
<dbReference type="GO" id="GO:0007059">
    <property type="term" value="P:chromosome segregation"/>
    <property type="evidence" value="ECO:0007669"/>
    <property type="project" value="UniProtKB-KW"/>
</dbReference>
<dbReference type="InterPro" id="IPR002543">
    <property type="entry name" value="FtsK_dom"/>
</dbReference>
<evidence type="ECO:0000256" key="11">
    <source>
        <dbReference type="ARBA" id="ARBA00023136"/>
    </source>
</evidence>
<evidence type="ECO:0000256" key="17">
    <source>
        <dbReference type="SAM" id="Phobius"/>
    </source>
</evidence>
<dbReference type="eggNOG" id="COG1674">
    <property type="taxonomic scope" value="Bacteria"/>
</dbReference>
<dbReference type="Pfam" id="PF01580">
    <property type="entry name" value="FtsK_SpoIIIE"/>
    <property type="match status" value="1"/>
</dbReference>
<feature type="transmembrane region" description="Helical" evidence="17">
    <location>
        <begin position="160"/>
        <end position="182"/>
    </location>
</feature>
<feature type="region of interest" description="Disordered" evidence="16">
    <location>
        <begin position="399"/>
        <end position="431"/>
    </location>
</feature>
<evidence type="ECO:0000259" key="18">
    <source>
        <dbReference type="PROSITE" id="PS50901"/>
    </source>
</evidence>
<evidence type="ECO:0000256" key="15">
    <source>
        <dbReference type="PROSITE-ProRule" id="PRU00289"/>
    </source>
</evidence>
<dbReference type="Gene3D" id="3.40.50.300">
    <property type="entry name" value="P-loop containing nucleotide triphosphate hydrolases"/>
    <property type="match status" value="1"/>
</dbReference>
<evidence type="ECO:0000256" key="3">
    <source>
        <dbReference type="ARBA" id="ARBA00022475"/>
    </source>
</evidence>
<dbReference type="Pfam" id="PF13491">
    <property type="entry name" value="FtsK_4TM"/>
    <property type="match status" value="1"/>
</dbReference>
<dbReference type="RefSeq" id="WP_081828398.1">
    <property type="nucleotide sequence ID" value="NZ_CABIWZ010000006.1"/>
</dbReference>
<organism evidence="19 20">
    <name type="scientific">Mitsuokella jalaludinii</name>
    <dbReference type="NCBI Taxonomy" id="187979"/>
    <lineage>
        <taxon>Bacteria</taxon>
        <taxon>Bacillati</taxon>
        <taxon>Bacillota</taxon>
        <taxon>Negativicutes</taxon>
        <taxon>Selenomonadales</taxon>
        <taxon>Selenomonadaceae</taxon>
        <taxon>Mitsuokella</taxon>
    </lineage>
</organism>
<keyword evidence="8 15" id="KW-0067">ATP-binding</keyword>
<dbReference type="CDD" id="cd01127">
    <property type="entry name" value="TrwB_TraG_TraD_VirD4"/>
    <property type="match status" value="1"/>
</dbReference>
<dbReference type="PROSITE" id="PS50901">
    <property type="entry name" value="FTSK"/>
    <property type="match status" value="1"/>
</dbReference>
<feature type="region of interest" description="Disordered" evidence="16">
    <location>
        <begin position="1"/>
        <end position="22"/>
    </location>
</feature>
<gene>
    <name evidence="19" type="primary">spoIIIE</name>
    <name evidence="19" type="ORF">ERS852385_01211</name>
</gene>
<evidence type="ECO:0000256" key="8">
    <source>
        <dbReference type="ARBA" id="ARBA00022840"/>
    </source>
</evidence>
<keyword evidence="10" id="KW-0238">DNA-binding</keyword>
<dbReference type="GO" id="GO:0003677">
    <property type="term" value="F:DNA binding"/>
    <property type="evidence" value="ECO:0007669"/>
    <property type="project" value="UniProtKB-KW"/>
</dbReference>
<feature type="transmembrane region" description="Helical" evidence="17">
    <location>
        <begin position="132"/>
        <end position="148"/>
    </location>
</feature>
<comment type="similarity">
    <text evidence="2">Belongs to the FtsK/SpoIIIE/SftA family.</text>
</comment>
<feature type="domain" description="FtsK" evidence="18">
    <location>
        <begin position="569"/>
        <end position="756"/>
    </location>
</feature>
<dbReference type="InterPro" id="IPR036388">
    <property type="entry name" value="WH-like_DNA-bd_sf"/>
</dbReference>
<feature type="transmembrane region" description="Helical" evidence="17">
    <location>
        <begin position="70"/>
        <end position="91"/>
    </location>
</feature>
<dbReference type="Gene3D" id="3.30.980.40">
    <property type="match status" value="1"/>
</dbReference>
<dbReference type="Pfam" id="PF17854">
    <property type="entry name" value="FtsK_alpha"/>
    <property type="match status" value="1"/>
</dbReference>
<dbReference type="InterPro" id="IPR018541">
    <property type="entry name" value="Ftsk_gamma"/>
</dbReference>
<dbReference type="EMBL" id="CYYU01000006">
    <property type="protein sequence ID" value="CUN72569.1"/>
    <property type="molecule type" value="Genomic_DNA"/>
</dbReference>
<dbReference type="GO" id="GO:0005886">
    <property type="term" value="C:plasma membrane"/>
    <property type="evidence" value="ECO:0007669"/>
    <property type="project" value="UniProtKB-SubCell"/>
</dbReference>
<keyword evidence="6 15" id="KW-0547">Nucleotide-binding</keyword>
<protein>
    <submittedName>
        <fullName evidence="19">Stage III sporulation protein E</fullName>
    </submittedName>
</protein>
<evidence type="ECO:0000256" key="12">
    <source>
        <dbReference type="ARBA" id="ARBA00023306"/>
    </source>
</evidence>
<dbReference type="PANTHER" id="PTHR22683">
    <property type="entry name" value="SPORULATION PROTEIN RELATED"/>
    <property type="match status" value="1"/>
</dbReference>
<dbReference type="Pfam" id="PF09397">
    <property type="entry name" value="FtsK_gamma"/>
    <property type="match status" value="1"/>
</dbReference>
<proteinExistence type="inferred from homology"/>
<dbReference type="SMART" id="SM00843">
    <property type="entry name" value="Ftsk_gamma"/>
    <property type="match status" value="1"/>
</dbReference>
<dbReference type="InterPro" id="IPR025199">
    <property type="entry name" value="FtsK_4TM"/>
</dbReference>
<feature type="transmembrane region" description="Helical" evidence="17">
    <location>
        <begin position="103"/>
        <end position="120"/>
    </location>
</feature>
<feature type="binding site" evidence="15">
    <location>
        <begin position="586"/>
        <end position="593"/>
    </location>
    <ligand>
        <name>ATP</name>
        <dbReference type="ChEBI" id="CHEBI:30616"/>
    </ligand>
</feature>
<keyword evidence="4" id="KW-0132">Cell division</keyword>
<evidence type="ECO:0000256" key="13">
    <source>
        <dbReference type="ARBA" id="ARBA00024986"/>
    </source>
</evidence>
<dbReference type="GO" id="GO:0005524">
    <property type="term" value="F:ATP binding"/>
    <property type="evidence" value="ECO:0007669"/>
    <property type="project" value="UniProtKB-UniRule"/>
</dbReference>
<dbReference type="InterPro" id="IPR003593">
    <property type="entry name" value="AAA+_ATPase"/>
</dbReference>
<feature type="compositionally biased region" description="Low complexity" evidence="16">
    <location>
        <begin position="406"/>
        <end position="426"/>
    </location>
</feature>
<dbReference type="InterPro" id="IPR050206">
    <property type="entry name" value="FtsK/SpoIIIE/SftA"/>
</dbReference>
<sequence>MKKTTSRTRARRKPVRKATKTGHRVMRAHTGRRSELFGLALLAAGLISICGICGLNVGFVGVYFAKFLRYFFGVGSILIAVLVLLIAWTYMTKHHAPRYSPRFFGLLALFISALAIWHHFKVPVGEEILPQSLPTGGGLLGGGLLLALRKCFGVDGSIIILGVGTVGSVLLSTTWSLATGLLKTQEKAKQGAAAAGSAIQSTCGKVAEVSGRVEEHVVEAVREKVSRVSKASFYNQAADKRFADAPEETAAAAEPRMAAETAEAKGDIGNVESAMPDFTIEYGTAHEQAAESAEERPMGLPDSIEPIGMAVPPASLRAGSPFVEGPIGRGTSPAAPPEDPSEPLGEPEQFAPAPAAPFIVPKTEPVVPPSPSPMKKKPTAMPSYDEIAPIMPAAALLDGSAKSMESRQGSGSQGAAASSSEAATAPAAPPRPYVLPQVTEILSKHAKKHNAALEMEIADKAHILQKTLEDFHVKAKIINACHGPAVTRYELEPAPGVKVSKITNLADDLALSLAATSVRIEPIPGKAAIGIEVPNKELEGVQLREVLENEKFLKAKSKLTVGLGMDIGGQAIFADLAKMPHLLVAGATGSGKSVCINTLITSILFKAKPEEVKFILVDPKMVELSNYNGIPHLMVPVVTEAKKAASVLNWSVQEMEKRYAKFAEHNVRNMETYNTKFPEDKMPAIVIIIDELADLMMVAPHDVEDAICRLAQKARAAGIHMVLATQRPSVDVITGIIKANIPSRISFAVSSQIDSRTILDRSGAEKLLGRGDMLFYPVGAAKPMRVQGAFISDEEVEHLLDFIRSQGQEMEANEEIITFTENAMKEDEEKDEGKGRRASKYDELLPDAVNLVMSTGQASASSLQRRFRVGYTRAARLIDEMEDLSIVGPNIGSKPREILMNSEQAAAVLAECSDS</sequence>
<comment type="function">
    <text evidence="13">Essential cell division protein that coordinates cell division and chromosome segregation. The N-terminus is involved in assembly of the cell-division machinery. The C-terminus functions as a DNA motor that moves dsDNA in an ATP-dependent manner towards the dif recombination site, which is located within the replication terminus region. Required for activation of the Xer recombinase, allowing activation of chromosome unlinking by recombination.</text>
</comment>
<evidence type="ECO:0000256" key="14">
    <source>
        <dbReference type="ARBA" id="ARBA00025923"/>
    </source>
</evidence>
<feature type="compositionally biased region" description="Low complexity" evidence="16">
    <location>
        <begin position="351"/>
        <end position="365"/>
    </location>
</feature>
<name>A0A173ZA96_9FIRM</name>
<evidence type="ECO:0000256" key="6">
    <source>
        <dbReference type="ARBA" id="ARBA00022741"/>
    </source>
</evidence>
<comment type="subunit">
    <text evidence="14">Homohexamer. Forms a ring that surrounds DNA.</text>
</comment>
<dbReference type="Gene3D" id="1.10.10.10">
    <property type="entry name" value="Winged helix-like DNA-binding domain superfamily/Winged helix DNA-binding domain"/>
    <property type="match status" value="1"/>
</dbReference>
<dbReference type="SMART" id="SM00382">
    <property type="entry name" value="AAA"/>
    <property type="match status" value="1"/>
</dbReference>
<comment type="subcellular location">
    <subcellularLocation>
        <location evidence="1">Cell membrane</location>
        <topology evidence="1">Multi-pass membrane protein</topology>
    </subcellularLocation>
</comment>
<dbReference type="InterPro" id="IPR027417">
    <property type="entry name" value="P-loop_NTPase"/>
</dbReference>
<evidence type="ECO:0000313" key="20">
    <source>
        <dbReference type="Proteomes" id="UP000095546"/>
    </source>
</evidence>
<keyword evidence="11 17" id="KW-0472">Membrane</keyword>
<dbReference type="InterPro" id="IPR036390">
    <property type="entry name" value="WH_DNA-bd_sf"/>
</dbReference>
<dbReference type="STRING" id="187979.ERS852385_01211"/>
<evidence type="ECO:0000256" key="16">
    <source>
        <dbReference type="SAM" id="MobiDB-lite"/>
    </source>
</evidence>
<keyword evidence="3" id="KW-1003">Cell membrane</keyword>
<evidence type="ECO:0000256" key="10">
    <source>
        <dbReference type="ARBA" id="ARBA00023125"/>
    </source>
</evidence>
<accession>A0A173ZA96</accession>
<keyword evidence="9 17" id="KW-1133">Transmembrane helix</keyword>
<feature type="transmembrane region" description="Helical" evidence="17">
    <location>
        <begin position="36"/>
        <end position="64"/>
    </location>
</feature>
<keyword evidence="5 17" id="KW-0812">Transmembrane</keyword>
<keyword evidence="12" id="KW-0131">Cell cycle</keyword>
<dbReference type="PANTHER" id="PTHR22683:SF41">
    <property type="entry name" value="DNA TRANSLOCASE FTSK"/>
    <property type="match status" value="1"/>
</dbReference>
<dbReference type="Proteomes" id="UP000095546">
    <property type="component" value="Unassembled WGS sequence"/>
</dbReference>
<evidence type="ECO:0000256" key="1">
    <source>
        <dbReference type="ARBA" id="ARBA00004651"/>
    </source>
</evidence>
<dbReference type="InterPro" id="IPR041027">
    <property type="entry name" value="FtsK_alpha"/>
</dbReference>
<feature type="region of interest" description="Disordered" evidence="16">
    <location>
        <begin position="323"/>
        <end position="380"/>
    </location>
</feature>
<evidence type="ECO:0000256" key="4">
    <source>
        <dbReference type="ARBA" id="ARBA00022618"/>
    </source>
</evidence>